<dbReference type="AlphaFoldDB" id="A0A093VET9"/>
<dbReference type="HOGENOM" id="CLU_035241_1_0_1"/>
<feature type="compositionally biased region" description="Low complexity" evidence="4">
    <location>
        <begin position="223"/>
        <end position="236"/>
    </location>
</feature>
<dbReference type="GO" id="GO:0090575">
    <property type="term" value="C:RNA polymerase II transcription regulator complex"/>
    <property type="evidence" value="ECO:0007669"/>
    <property type="project" value="TreeGrafter"/>
</dbReference>
<dbReference type="InterPro" id="IPR050936">
    <property type="entry name" value="AP-1-like"/>
</dbReference>
<protein>
    <submittedName>
        <fullName evidence="6">AP-1-like transcription factor</fullName>
    </submittedName>
</protein>
<dbReference type="PROSITE" id="PS00036">
    <property type="entry name" value="BZIP_BASIC"/>
    <property type="match status" value="1"/>
</dbReference>
<evidence type="ECO:0000256" key="3">
    <source>
        <dbReference type="SAM" id="Coils"/>
    </source>
</evidence>
<dbReference type="PANTHER" id="PTHR40621:SF9">
    <property type="entry name" value="MEAB PROTEIN"/>
    <property type="match status" value="1"/>
</dbReference>
<dbReference type="InterPro" id="IPR004827">
    <property type="entry name" value="bZIP"/>
</dbReference>
<dbReference type="CDD" id="cd14688">
    <property type="entry name" value="bZIP_YAP"/>
    <property type="match status" value="1"/>
</dbReference>
<dbReference type="InterPro" id="IPR046347">
    <property type="entry name" value="bZIP_sf"/>
</dbReference>
<dbReference type="PANTHER" id="PTHR40621">
    <property type="entry name" value="TRANSCRIPTION FACTOR KAPC-RELATED"/>
    <property type="match status" value="1"/>
</dbReference>
<organism evidence="6">
    <name type="scientific">Talaromyces marneffei PM1</name>
    <dbReference type="NCBI Taxonomy" id="1077442"/>
    <lineage>
        <taxon>Eukaryota</taxon>
        <taxon>Fungi</taxon>
        <taxon>Dikarya</taxon>
        <taxon>Ascomycota</taxon>
        <taxon>Pezizomycotina</taxon>
        <taxon>Eurotiomycetes</taxon>
        <taxon>Eurotiomycetidae</taxon>
        <taxon>Eurotiales</taxon>
        <taxon>Trichocomaceae</taxon>
        <taxon>Talaromyces</taxon>
        <taxon>Talaromyces sect. Talaromyces</taxon>
    </lineage>
</organism>
<evidence type="ECO:0000256" key="2">
    <source>
        <dbReference type="ARBA" id="ARBA00023242"/>
    </source>
</evidence>
<feature type="region of interest" description="Disordered" evidence="4">
    <location>
        <begin position="332"/>
        <end position="377"/>
    </location>
</feature>
<dbReference type="GO" id="GO:0001228">
    <property type="term" value="F:DNA-binding transcription activator activity, RNA polymerase II-specific"/>
    <property type="evidence" value="ECO:0007669"/>
    <property type="project" value="TreeGrafter"/>
</dbReference>
<reference evidence="6" key="2">
    <citation type="journal article" date="2014" name="PLoS Genet.">
        <title>Signature gene expression reveals novel clues to the molecular mechanisms of dimorphic transition in Penicillium marneffei.</title>
        <authorList>
            <person name="Yang E."/>
            <person name="Wang G."/>
            <person name="Cai J."/>
            <person name="Woo P.C."/>
            <person name="Lau S.K."/>
            <person name="Yuen K.-Y."/>
            <person name="Chow W.-N."/>
            <person name="Lin X."/>
        </authorList>
    </citation>
    <scope>NUCLEOTIDE SEQUENCE</scope>
    <source>
        <strain evidence="6">PM1</strain>
    </source>
</reference>
<comment type="caution">
    <text evidence="6">The sequence shown here is derived from an EMBL/GenBank/DDBJ whole genome shotgun (WGS) entry which is preliminary data.</text>
</comment>
<dbReference type="GO" id="GO:0000976">
    <property type="term" value="F:transcription cis-regulatory region binding"/>
    <property type="evidence" value="ECO:0007669"/>
    <property type="project" value="InterPro"/>
</dbReference>
<feature type="region of interest" description="Disordered" evidence="4">
    <location>
        <begin position="153"/>
        <end position="281"/>
    </location>
</feature>
<comment type="subcellular location">
    <subcellularLocation>
        <location evidence="1">Nucleus</location>
    </subcellularLocation>
</comment>
<evidence type="ECO:0000256" key="1">
    <source>
        <dbReference type="ARBA" id="ARBA00004123"/>
    </source>
</evidence>
<feature type="domain" description="BZIP" evidence="5">
    <location>
        <begin position="70"/>
        <end position="84"/>
    </location>
</feature>
<reference key="1">
    <citation type="journal article" date="2014" name="PLoS Genet.">
        <title>Signature Gene Expression Reveals Novel Clues to the Molecular Mechanisms of Dimorphic Transition in Penicillium marneffei.</title>
        <authorList>
            <person name="Yang E."/>
            <person name="Wang G."/>
            <person name="Cai J."/>
            <person name="Woo P.C."/>
            <person name="Lau S.K."/>
            <person name="Yuen K.-Y."/>
            <person name="Chow W.-N."/>
            <person name="Lin X."/>
        </authorList>
    </citation>
    <scope>NUCLEOTIDE SEQUENCE [LARGE SCALE GENOMIC DNA]</scope>
    <source>
        <strain>PM1</strain>
    </source>
</reference>
<dbReference type="Gene3D" id="1.20.5.170">
    <property type="match status" value="1"/>
</dbReference>
<dbReference type="SUPFAM" id="SSF57959">
    <property type="entry name" value="Leucine zipper domain"/>
    <property type="match status" value="1"/>
</dbReference>
<feature type="region of interest" description="Disordered" evidence="4">
    <location>
        <begin position="1"/>
        <end position="81"/>
    </location>
</feature>
<dbReference type="EMBL" id="JPOX01000006">
    <property type="protein sequence ID" value="KFX50705.1"/>
    <property type="molecule type" value="Genomic_DNA"/>
</dbReference>
<feature type="compositionally biased region" description="Polar residues" evidence="4">
    <location>
        <begin position="204"/>
        <end position="215"/>
    </location>
</feature>
<evidence type="ECO:0000313" key="6">
    <source>
        <dbReference type="EMBL" id="KFX50705.1"/>
    </source>
</evidence>
<evidence type="ECO:0000256" key="4">
    <source>
        <dbReference type="SAM" id="MobiDB-lite"/>
    </source>
</evidence>
<proteinExistence type="predicted"/>
<sequence length="417" mass="46064">MVPVVDARPMNDDDVPMDTIVPKTEAAQDGHVSMSSSVSTPEPEEQNQDVAQTQKRKGGRKPIYATSEERKQRNRQAQAAFRERRTEYIKQLETTIKRNEESLQSLQQSHRSAADECLMLRYKNSLLERILMEKGSSSSDGIDVQTELRLKTGNSSAIPPVRPNANTLAPKQPLPLERAAIGRTSTQRRQASGAIAPKPDHSGLPQSRDSVYNANSPQPQPTPSSHVSSPSTGRSPGFALQGAMSPKGADFQSQQHRNRPPLLPNPRDFAQQNPLGVNQMRPLDPYAAQQPAMPGATMPSHMQSYYSAPFQKHYDQLEQEYDAQADMLDDTDNAENASDANAYVPNFNRPPVPTGQGRMGLPGPSSMQTGDVDQGMYNAGDSLFNQYEPVLDSDTFGLSASMHFQTPFSYEQEMLRH</sequence>
<keyword evidence="2" id="KW-0539">Nucleus</keyword>
<keyword evidence="3" id="KW-0175">Coiled coil</keyword>
<evidence type="ECO:0000259" key="5">
    <source>
        <dbReference type="PROSITE" id="PS00036"/>
    </source>
</evidence>
<accession>A0A093VET9</accession>
<gene>
    <name evidence="6" type="ORF">GQ26_0060170</name>
</gene>
<name>A0A093VET9_TALMA</name>
<feature type="coiled-coil region" evidence="3">
    <location>
        <begin position="89"/>
        <end position="116"/>
    </location>
</feature>